<evidence type="ECO:0008006" key="5">
    <source>
        <dbReference type="Google" id="ProtNLM"/>
    </source>
</evidence>
<organism evidence="3 4">
    <name type="scientific">Microbacterium rhizomatis</name>
    <dbReference type="NCBI Taxonomy" id="1631477"/>
    <lineage>
        <taxon>Bacteria</taxon>
        <taxon>Bacillati</taxon>
        <taxon>Actinomycetota</taxon>
        <taxon>Actinomycetes</taxon>
        <taxon>Micrococcales</taxon>
        <taxon>Microbacteriaceae</taxon>
        <taxon>Microbacterium</taxon>
    </lineage>
</organism>
<feature type="chain" id="PRO_5023925787" description="Secreted protein" evidence="2">
    <location>
        <begin position="35"/>
        <end position="203"/>
    </location>
</feature>
<feature type="region of interest" description="Disordered" evidence="1">
    <location>
        <begin position="53"/>
        <end position="107"/>
    </location>
</feature>
<keyword evidence="2" id="KW-0732">Signal</keyword>
<dbReference type="EMBL" id="VYSA01000001">
    <property type="protein sequence ID" value="KAA9110133.1"/>
    <property type="molecule type" value="Genomic_DNA"/>
</dbReference>
<keyword evidence="4" id="KW-1185">Reference proteome</keyword>
<protein>
    <recommendedName>
        <fullName evidence="5">Secreted protein</fullName>
    </recommendedName>
</protein>
<reference evidence="4" key="1">
    <citation type="submission" date="2019-09" db="EMBL/GenBank/DDBJ databases">
        <title>Mumia zhuanghuii sp. nov. isolated from the intestinal contents of plateau pika (Ochotona curzoniae) in the Qinghai-Tibet plateau of China.</title>
        <authorList>
            <person name="Tian Z."/>
        </authorList>
    </citation>
    <scope>NUCLEOTIDE SEQUENCE [LARGE SCALE GENOMIC DNA]</scope>
    <source>
        <strain evidence="4">JCM 30598</strain>
    </source>
</reference>
<accession>A0A5J5J5R0</accession>
<evidence type="ECO:0000313" key="4">
    <source>
        <dbReference type="Proteomes" id="UP000325827"/>
    </source>
</evidence>
<feature type="signal peptide" evidence="2">
    <location>
        <begin position="1"/>
        <end position="34"/>
    </location>
</feature>
<feature type="compositionally biased region" description="Basic and acidic residues" evidence="1">
    <location>
        <begin position="188"/>
        <end position="203"/>
    </location>
</feature>
<dbReference type="AlphaFoldDB" id="A0A5J5J5R0"/>
<name>A0A5J5J5R0_9MICO</name>
<evidence type="ECO:0000256" key="2">
    <source>
        <dbReference type="SAM" id="SignalP"/>
    </source>
</evidence>
<evidence type="ECO:0000313" key="3">
    <source>
        <dbReference type="EMBL" id="KAA9110133.1"/>
    </source>
</evidence>
<gene>
    <name evidence="3" type="ORF">F6B43_00005</name>
</gene>
<feature type="compositionally biased region" description="Low complexity" evidence="1">
    <location>
        <begin position="171"/>
        <end position="187"/>
    </location>
</feature>
<proteinExistence type="predicted"/>
<feature type="compositionally biased region" description="Low complexity" evidence="1">
    <location>
        <begin position="57"/>
        <end position="78"/>
    </location>
</feature>
<dbReference type="RefSeq" id="WP_150446937.1">
    <property type="nucleotide sequence ID" value="NZ_VYSA01000001.1"/>
</dbReference>
<sequence>MGARMRLAVGGVATVAASIAVVCAVAVTNSAALADSAGTRVALARIDVPAPAPSAMPSPAATTAAPATPDPSTTAPSAETVPAPAPEDVAPSASSGSGTVSTDASVPAAPTVVETPEQDFLAGAAASGGWDRLVQWARTRGWSDADIARWVARNHDQMTEFEARWRASQTPAPGAGSPSDSGSSWSRDGSKKDQSPSSPDRRG</sequence>
<feature type="compositionally biased region" description="Polar residues" evidence="1">
    <location>
        <begin position="92"/>
        <end position="104"/>
    </location>
</feature>
<dbReference type="Proteomes" id="UP000325827">
    <property type="component" value="Unassembled WGS sequence"/>
</dbReference>
<evidence type="ECO:0000256" key="1">
    <source>
        <dbReference type="SAM" id="MobiDB-lite"/>
    </source>
</evidence>
<comment type="caution">
    <text evidence="3">The sequence shown here is derived from an EMBL/GenBank/DDBJ whole genome shotgun (WGS) entry which is preliminary data.</text>
</comment>
<feature type="region of interest" description="Disordered" evidence="1">
    <location>
        <begin position="164"/>
        <end position="203"/>
    </location>
</feature>